<comment type="similarity">
    <text evidence="3">Belongs to the bacterial ribosomal protein bS16 family.</text>
</comment>
<evidence type="ECO:0000256" key="4">
    <source>
        <dbReference type="SAM" id="MobiDB-lite"/>
    </source>
</evidence>
<feature type="compositionally biased region" description="Low complexity" evidence="4">
    <location>
        <begin position="148"/>
        <end position="160"/>
    </location>
</feature>
<dbReference type="GeneID" id="84807419"/>
<evidence type="ECO:0000256" key="3">
    <source>
        <dbReference type="HAMAP-Rule" id="MF_00385"/>
    </source>
</evidence>
<accession>A0A250FM54</accession>
<evidence type="ECO:0000313" key="6">
    <source>
        <dbReference type="Proteomes" id="UP000217250"/>
    </source>
</evidence>
<dbReference type="HAMAP" id="MF_00385">
    <property type="entry name" value="Ribosomal_bS16"/>
    <property type="match status" value="1"/>
</dbReference>
<evidence type="ECO:0000256" key="2">
    <source>
        <dbReference type="ARBA" id="ARBA00023274"/>
    </source>
</evidence>
<dbReference type="GO" id="GO:0015935">
    <property type="term" value="C:small ribosomal subunit"/>
    <property type="evidence" value="ECO:0007669"/>
    <property type="project" value="TreeGrafter"/>
</dbReference>
<reference evidence="6" key="1">
    <citation type="submission" date="2017-06" db="EMBL/GenBank/DDBJ databases">
        <title>Capnocytophaga spp. assemblies.</title>
        <authorList>
            <person name="Gulvik C.A."/>
        </authorList>
    </citation>
    <scope>NUCLEOTIDE SEQUENCE [LARGE SCALE GENOMIC DNA]</scope>
    <source>
        <strain evidence="6">H1496</strain>
    </source>
</reference>
<dbReference type="Pfam" id="PF00886">
    <property type="entry name" value="Ribosomal_S16"/>
    <property type="match status" value="1"/>
</dbReference>
<feature type="region of interest" description="Disordered" evidence="4">
    <location>
        <begin position="117"/>
        <end position="171"/>
    </location>
</feature>
<keyword evidence="1 3" id="KW-0689">Ribosomal protein</keyword>
<gene>
    <name evidence="3" type="primary">rpsP</name>
    <name evidence="5" type="ORF">CGC50_02450</name>
</gene>
<sequence>MPVKIRLQRHGKKGKPFYWVVAADVRAPRDGKFLQKIGTYNPNTNPAQIEIDIDEAVKWLHFGAQPTETARRILSYKGVLLKYHLQGGVKKGALTQEQADAKFAAWLSEKEQKISQKKDALQKGKASAKQESVKAEQAYSQKRKEAIAAKAQAPEAPAESSSEETANETEA</sequence>
<dbReference type="GO" id="GO:0003735">
    <property type="term" value="F:structural constituent of ribosome"/>
    <property type="evidence" value="ECO:0007669"/>
    <property type="project" value="InterPro"/>
</dbReference>
<dbReference type="PANTHER" id="PTHR12919:SF20">
    <property type="entry name" value="SMALL RIBOSOMAL SUBUNIT PROTEIN BS16M"/>
    <property type="match status" value="1"/>
</dbReference>
<organism evidence="5 6">
    <name type="scientific">Capnocytophaga gingivalis</name>
    <dbReference type="NCBI Taxonomy" id="1017"/>
    <lineage>
        <taxon>Bacteria</taxon>
        <taxon>Pseudomonadati</taxon>
        <taxon>Bacteroidota</taxon>
        <taxon>Flavobacteriia</taxon>
        <taxon>Flavobacteriales</taxon>
        <taxon>Flavobacteriaceae</taxon>
        <taxon>Capnocytophaga</taxon>
    </lineage>
</organism>
<dbReference type="AlphaFoldDB" id="A0A250FM54"/>
<dbReference type="InterPro" id="IPR023803">
    <property type="entry name" value="Ribosomal_bS16_dom_sf"/>
</dbReference>
<dbReference type="GO" id="GO:0005737">
    <property type="term" value="C:cytoplasm"/>
    <property type="evidence" value="ECO:0007669"/>
    <property type="project" value="UniProtKB-ARBA"/>
</dbReference>
<dbReference type="RefSeq" id="WP_095909534.1">
    <property type="nucleotide sequence ID" value="NZ_CALAHR010000050.1"/>
</dbReference>
<dbReference type="PANTHER" id="PTHR12919">
    <property type="entry name" value="30S RIBOSOMAL PROTEIN S16"/>
    <property type="match status" value="1"/>
</dbReference>
<proteinExistence type="inferred from homology"/>
<dbReference type="KEGG" id="cgh:CGC50_02450"/>
<dbReference type="Proteomes" id="UP000217250">
    <property type="component" value="Chromosome"/>
</dbReference>
<dbReference type="EMBL" id="CP022386">
    <property type="protein sequence ID" value="ATA86111.1"/>
    <property type="molecule type" value="Genomic_DNA"/>
</dbReference>
<dbReference type="SUPFAM" id="SSF54565">
    <property type="entry name" value="Ribosomal protein S16"/>
    <property type="match status" value="1"/>
</dbReference>
<dbReference type="OrthoDB" id="9807878at2"/>
<feature type="compositionally biased region" description="Acidic residues" evidence="4">
    <location>
        <begin position="161"/>
        <end position="171"/>
    </location>
</feature>
<dbReference type="NCBIfam" id="TIGR00002">
    <property type="entry name" value="S16"/>
    <property type="match status" value="1"/>
</dbReference>
<keyword evidence="2 3" id="KW-0687">Ribonucleoprotein</keyword>
<evidence type="ECO:0000256" key="1">
    <source>
        <dbReference type="ARBA" id="ARBA00022980"/>
    </source>
</evidence>
<name>A0A250FM54_9FLAO</name>
<protein>
    <recommendedName>
        <fullName evidence="3">Small ribosomal subunit protein bS16</fullName>
    </recommendedName>
</protein>
<dbReference type="Gene3D" id="3.30.1320.10">
    <property type="match status" value="1"/>
</dbReference>
<dbReference type="NCBIfam" id="NF011094">
    <property type="entry name" value="PRK14521.1"/>
    <property type="match status" value="1"/>
</dbReference>
<evidence type="ECO:0000313" key="5">
    <source>
        <dbReference type="EMBL" id="ATA86111.1"/>
    </source>
</evidence>
<dbReference type="InterPro" id="IPR000307">
    <property type="entry name" value="Ribosomal_bS16"/>
</dbReference>
<dbReference type="GO" id="GO:0006412">
    <property type="term" value="P:translation"/>
    <property type="evidence" value="ECO:0007669"/>
    <property type="project" value="UniProtKB-UniRule"/>
</dbReference>